<evidence type="ECO:0000313" key="5">
    <source>
        <dbReference type="Proteomes" id="UP000294723"/>
    </source>
</evidence>
<gene>
    <name evidence="4" type="ORF">E1202_22905</name>
</gene>
<protein>
    <submittedName>
        <fullName evidence="4">PucR family transcriptional regulator</fullName>
    </submittedName>
</protein>
<feature type="domain" description="CdaR GGDEF-like" evidence="3">
    <location>
        <begin position="109"/>
        <end position="225"/>
    </location>
</feature>
<evidence type="ECO:0000259" key="3">
    <source>
        <dbReference type="Pfam" id="PF17853"/>
    </source>
</evidence>
<keyword evidence="5" id="KW-1185">Reference proteome</keyword>
<dbReference type="InterPro" id="IPR041522">
    <property type="entry name" value="CdaR_GGDEF"/>
</dbReference>
<dbReference type="Gene3D" id="1.10.10.2840">
    <property type="entry name" value="PucR C-terminal helix-turn-helix domain"/>
    <property type="match status" value="1"/>
</dbReference>
<proteinExistence type="inferred from homology"/>
<dbReference type="InterPro" id="IPR042070">
    <property type="entry name" value="PucR_C-HTH_sf"/>
</dbReference>
<evidence type="ECO:0000313" key="4">
    <source>
        <dbReference type="EMBL" id="TDD84582.1"/>
    </source>
</evidence>
<evidence type="ECO:0000259" key="2">
    <source>
        <dbReference type="Pfam" id="PF13556"/>
    </source>
</evidence>
<name>A0A4R5BL50_9PSEU</name>
<evidence type="ECO:0000256" key="1">
    <source>
        <dbReference type="ARBA" id="ARBA00006754"/>
    </source>
</evidence>
<feature type="domain" description="PucR C-terminal helix-turn-helix" evidence="2">
    <location>
        <begin position="276"/>
        <end position="331"/>
    </location>
</feature>
<dbReference type="InterPro" id="IPR051448">
    <property type="entry name" value="CdaR-like_regulators"/>
</dbReference>
<reference evidence="4 5" key="1">
    <citation type="submission" date="2019-03" db="EMBL/GenBank/DDBJ databases">
        <title>Draft genome sequences of novel Actinobacteria.</title>
        <authorList>
            <person name="Sahin N."/>
            <person name="Ay H."/>
            <person name="Saygin H."/>
        </authorList>
    </citation>
    <scope>NUCLEOTIDE SEQUENCE [LARGE SCALE GENOMIC DNA]</scope>
    <source>
        <strain evidence="4 5">5K548</strain>
    </source>
</reference>
<dbReference type="EMBL" id="SMLA01000043">
    <property type="protein sequence ID" value="TDD84582.1"/>
    <property type="molecule type" value="Genomic_DNA"/>
</dbReference>
<dbReference type="InterPro" id="IPR025736">
    <property type="entry name" value="PucR_C-HTH_dom"/>
</dbReference>
<dbReference type="PANTHER" id="PTHR33744">
    <property type="entry name" value="CARBOHYDRATE DIACID REGULATOR"/>
    <property type="match status" value="1"/>
</dbReference>
<dbReference type="Pfam" id="PF13556">
    <property type="entry name" value="HTH_30"/>
    <property type="match status" value="1"/>
</dbReference>
<sequence>MLAAVLSSGRRLTGDELASRREAGRQAAEHGVALRSLLDLYLGGTRMVWRELATPGTAAATVLVEACFQAASDAVVALAEGYDTAHHIALRQEEAGRREFIDDLFSERSDLGRLAERAQHFGLRLAEAHIVTVAKADEPFGEATPASRTVSATMTNRFREHDLLIITKDERLVCVAPSSLPEASTEFAQQVTSTGPRNCRVGVGRAHRGPRGVLRSFGEACRSIDLAERLGHADRVVEATDFLVFEVLLRDRAAMSDLIATVLGPLHNTRGGAAPLVETLDAYFSHGTVPGAARALHLSTRAVVYRLERVSKLTGYSATDPGQRFTLEAAVLGARLLDWPAHPLTPSG</sequence>
<dbReference type="Pfam" id="PF17853">
    <property type="entry name" value="GGDEF_2"/>
    <property type="match status" value="1"/>
</dbReference>
<accession>A0A4R5BL50</accession>
<comment type="similarity">
    <text evidence="1">Belongs to the CdaR family.</text>
</comment>
<organism evidence="4 5">
    <name type="scientific">Saccharopolyspora karakumensis</name>
    <dbReference type="NCBI Taxonomy" id="2530386"/>
    <lineage>
        <taxon>Bacteria</taxon>
        <taxon>Bacillati</taxon>
        <taxon>Actinomycetota</taxon>
        <taxon>Actinomycetes</taxon>
        <taxon>Pseudonocardiales</taxon>
        <taxon>Pseudonocardiaceae</taxon>
        <taxon>Saccharopolyspora</taxon>
    </lineage>
</organism>
<comment type="caution">
    <text evidence="4">The sequence shown here is derived from an EMBL/GenBank/DDBJ whole genome shotgun (WGS) entry which is preliminary data.</text>
</comment>
<dbReference type="Proteomes" id="UP000294723">
    <property type="component" value="Unassembled WGS sequence"/>
</dbReference>
<dbReference type="PANTHER" id="PTHR33744:SF1">
    <property type="entry name" value="DNA-BINDING TRANSCRIPTIONAL ACTIVATOR ADER"/>
    <property type="match status" value="1"/>
</dbReference>
<dbReference type="AlphaFoldDB" id="A0A4R5BL50"/>